<evidence type="ECO:0000313" key="9">
    <source>
        <dbReference type="Proteomes" id="UP000038045"/>
    </source>
</evidence>
<evidence type="ECO:0000259" key="8">
    <source>
        <dbReference type="PROSITE" id="PS50845"/>
    </source>
</evidence>
<feature type="domain" description="Reticulon" evidence="8">
    <location>
        <begin position="558"/>
        <end position="762"/>
    </location>
</feature>
<evidence type="ECO:0000256" key="7">
    <source>
        <dbReference type="SAM" id="MobiDB-lite"/>
    </source>
</evidence>
<reference evidence="10" key="1">
    <citation type="submission" date="2017-02" db="UniProtKB">
        <authorList>
            <consortium name="WormBaseParasite"/>
        </authorList>
    </citation>
    <scope>IDENTIFICATION</scope>
</reference>
<evidence type="ECO:0000256" key="1">
    <source>
        <dbReference type="ARBA" id="ARBA00004477"/>
    </source>
</evidence>
<proteinExistence type="predicted"/>
<feature type="transmembrane region" description="Helical" evidence="6">
    <location>
        <begin position="674"/>
        <end position="702"/>
    </location>
</feature>
<dbReference type="PANTHER" id="PTHR45799">
    <property type="entry name" value="RETICULON-LIKE PROTEIN"/>
    <property type="match status" value="1"/>
</dbReference>
<dbReference type="InterPro" id="IPR046964">
    <property type="entry name" value="RTN1-4"/>
</dbReference>
<accession>A0A0N4ZL96</accession>
<evidence type="ECO:0000256" key="2">
    <source>
        <dbReference type="ARBA" id="ARBA00022692"/>
    </source>
</evidence>
<dbReference type="GO" id="GO:0005789">
    <property type="term" value="C:endoplasmic reticulum membrane"/>
    <property type="evidence" value="ECO:0007669"/>
    <property type="project" value="UniProtKB-SubCell"/>
</dbReference>
<evidence type="ECO:0000256" key="5">
    <source>
        <dbReference type="ARBA" id="ARBA00023136"/>
    </source>
</evidence>
<keyword evidence="9" id="KW-1185">Reference proteome</keyword>
<sequence>MDNQEENHMAYDEMMEKTTEVVNNILSNIPDEYKSESQGKLNDVIEEEKHEKDQFVTKIETLNDDTEDIFVSDPKPTNTHYVTESIISHPINTPSAIEDFVEHISDDIVDKSTDEATKINDHFFNMPSDINNSNILFTDTTNPLFENDTPKKSNDNDNNIFDQSNIQLFNETFNQNDSNYKEGGTIEGYNNILFNNQQDNEMLFNKTNIESTFNNDFNDEVKEEYESNNDYEKINHSPREEYESNNEYEKINHSPKEEKNYDNLVSFSPESDESKESFERVNLQQSMYSPTTINEEESSTSPMMMEDKIKNDSIDITYPETLQQNNDDILFNDTTKVHYDDSESKNNIIEEEEPFKMNSSNEYFTDLSRNEGSDYGRGINTTLDVFNDDFPHHNTSGMDNDFPVETTGESLHSNIDDILGKINAAASATKHSSDAEISPVVEESDGHPSPIPDDGPVIINEEEKVSFEDEDTFQRNGPLTIPQETTDDYKDEPEFIPRPPTPPKDLNDDEYQPEVINLGPPPSSHHFSSSMEPIKPILKSAYHHEKAWVDFKTIKPEVMDILYWRDPKKSGAALGVILISLLLLTKLSLISLFSYASLLILTTTLGFRLFKAVEGRLKTGDNGNPFSEYLTEQFTIPNEKVHAQVDVIIENVQKGVQKLQKLFLIENVCESIKFVIVCWALTYIGGWFTMLGLSFIVVIGAFTLPKVYEVYQEPIDAYLKIANEKIHDVLKQVEGKVPCVAKFLPSCPGTTADVVEEEKKDQ</sequence>
<evidence type="ECO:0000256" key="3">
    <source>
        <dbReference type="ARBA" id="ARBA00022824"/>
    </source>
</evidence>
<dbReference type="Pfam" id="PF02453">
    <property type="entry name" value="Reticulon"/>
    <property type="match status" value="1"/>
</dbReference>
<protein>
    <recommendedName>
        <fullName evidence="6">Reticulon-like protein</fullName>
    </recommendedName>
</protein>
<keyword evidence="2 6" id="KW-0812">Transmembrane</keyword>
<feature type="region of interest" description="Disordered" evidence="7">
    <location>
        <begin position="430"/>
        <end position="506"/>
    </location>
</feature>
<dbReference type="PANTHER" id="PTHR45799:SF2">
    <property type="entry name" value="RETICULON-LIKE PROTEIN"/>
    <property type="match status" value="1"/>
</dbReference>
<name>A0A0N4ZL96_PARTI</name>
<dbReference type="STRING" id="131310.A0A0N4ZL96"/>
<dbReference type="GO" id="GO:0030424">
    <property type="term" value="C:axon"/>
    <property type="evidence" value="ECO:0007669"/>
    <property type="project" value="TreeGrafter"/>
</dbReference>
<keyword evidence="5 6" id="KW-0472">Membrane</keyword>
<dbReference type="Proteomes" id="UP000038045">
    <property type="component" value="Unplaced"/>
</dbReference>
<dbReference type="Gene3D" id="1.20.5.2480">
    <property type="match status" value="1"/>
</dbReference>
<comment type="subcellular location">
    <subcellularLocation>
        <location evidence="1 6">Endoplasmic reticulum membrane</location>
        <topology evidence="1 6">Multi-pass membrane protein</topology>
    </subcellularLocation>
</comment>
<evidence type="ECO:0000256" key="4">
    <source>
        <dbReference type="ARBA" id="ARBA00022989"/>
    </source>
</evidence>
<dbReference type="InterPro" id="IPR003388">
    <property type="entry name" value="Reticulon"/>
</dbReference>
<evidence type="ECO:0000256" key="6">
    <source>
        <dbReference type="RuleBase" id="RU363132"/>
    </source>
</evidence>
<dbReference type="WBParaSite" id="PTRK_0000905100.1">
    <property type="protein sequence ID" value="PTRK_0000905100.1"/>
    <property type="gene ID" value="PTRK_0000905100"/>
</dbReference>
<dbReference type="AlphaFoldDB" id="A0A0N4ZL96"/>
<dbReference type="PROSITE" id="PS50845">
    <property type="entry name" value="RETICULON"/>
    <property type="match status" value="1"/>
</dbReference>
<evidence type="ECO:0000313" key="10">
    <source>
        <dbReference type="WBParaSite" id="PTRK_0000905100.1"/>
    </source>
</evidence>
<keyword evidence="4 6" id="KW-1133">Transmembrane helix</keyword>
<organism evidence="9 10">
    <name type="scientific">Parastrongyloides trichosuri</name>
    <name type="common">Possum-specific nematode worm</name>
    <dbReference type="NCBI Taxonomy" id="131310"/>
    <lineage>
        <taxon>Eukaryota</taxon>
        <taxon>Metazoa</taxon>
        <taxon>Ecdysozoa</taxon>
        <taxon>Nematoda</taxon>
        <taxon>Chromadorea</taxon>
        <taxon>Rhabditida</taxon>
        <taxon>Tylenchina</taxon>
        <taxon>Panagrolaimomorpha</taxon>
        <taxon>Strongyloidoidea</taxon>
        <taxon>Strongyloididae</taxon>
        <taxon>Parastrongyloides</taxon>
    </lineage>
</organism>
<keyword evidence="3 6" id="KW-0256">Endoplasmic reticulum</keyword>
<feature type="transmembrane region" description="Helical" evidence="6">
    <location>
        <begin position="572"/>
        <end position="601"/>
    </location>
</feature>
<feature type="region of interest" description="Disordered" evidence="7">
    <location>
        <begin position="223"/>
        <end position="262"/>
    </location>
</feature>
<feature type="compositionally biased region" description="Basic and acidic residues" evidence="7">
    <location>
        <begin position="230"/>
        <end position="261"/>
    </location>
</feature>